<evidence type="ECO:0000313" key="3">
    <source>
        <dbReference type="Proteomes" id="UP000011715"/>
    </source>
</evidence>
<dbReference type="OrthoDB" id="10601437at2759"/>
<name>A0A0C4EGS8_MAGP6</name>
<reference evidence="1" key="1">
    <citation type="submission" date="2010-05" db="EMBL/GenBank/DDBJ databases">
        <title>The Genome Sequence of Magnaporthe poae strain ATCC 64411.</title>
        <authorList>
            <consortium name="The Broad Institute Genome Sequencing Platform"/>
            <consortium name="Broad Institute Genome Sequencing Center for Infectious Disease"/>
            <person name="Ma L.-J."/>
            <person name="Dead R."/>
            <person name="Young S."/>
            <person name="Zeng Q."/>
            <person name="Koehrsen M."/>
            <person name="Alvarado L."/>
            <person name="Berlin A."/>
            <person name="Chapman S.B."/>
            <person name="Chen Z."/>
            <person name="Freedman E."/>
            <person name="Gellesch M."/>
            <person name="Goldberg J."/>
            <person name="Griggs A."/>
            <person name="Gujja S."/>
            <person name="Heilman E.R."/>
            <person name="Heiman D."/>
            <person name="Hepburn T."/>
            <person name="Howarth C."/>
            <person name="Jen D."/>
            <person name="Larson L."/>
            <person name="Mehta T."/>
            <person name="Neiman D."/>
            <person name="Pearson M."/>
            <person name="Roberts A."/>
            <person name="Saif S."/>
            <person name="Shea T."/>
            <person name="Shenoy N."/>
            <person name="Sisk P."/>
            <person name="Stolte C."/>
            <person name="Sykes S."/>
            <person name="Walk T."/>
            <person name="White J."/>
            <person name="Yandava C."/>
            <person name="Haas B."/>
            <person name="Nusbaum C."/>
            <person name="Birren B."/>
        </authorList>
    </citation>
    <scope>NUCLEOTIDE SEQUENCE</scope>
    <source>
        <strain evidence="1">ATCC 64411</strain>
    </source>
</reference>
<gene>
    <name evidence="1" type="ORF">MAPG_12078</name>
</gene>
<dbReference type="AlphaFoldDB" id="A0A0C4EGS8"/>
<reference evidence="2" key="4">
    <citation type="journal article" date="2015" name="G3 (Bethesda)">
        <title>Genome sequences of three phytopathogenic species of the Magnaporthaceae family of fungi.</title>
        <authorList>
            <person name="Okagaki L.H."/>
            <person name="Nunes C.C."/>
            <person name="Sailsbery J."/>
            <person name="Clay B."/>
            <person name="Brown D."/>
            <person name="John T."/>
            <person name="Oh Y."/>
            <person name="Young N."/>
            <person name="Fitzgerald M."/>
            <person name="Haas B.J."/>
            <person name="Zeng Q."/>
            <person name="Young S."/>
            <person name="Adiconis X."/>
            <person name="Fan L."/>
            <person name="Levin J.Z."/>
            <person name="Mitchell T.K."/>
            <person name="Okubara P.A."/>
            <person name="Farman M.L."/>
            <person name="Kohn L.M."/>
            <person name="Birren B."/>
            <person name="Ma L.-J."/>
            <person name="Dean R.A."/>
        </authorList>
    </citation>
    <scope>NUCLEOTIDE SEQUENCE</scope>
    <source>
        <strain evidence="2">ATCC 64411 / 73-15</strain>
    </source>
</reference>
<reference evidence="3" key="2">
    <citation type="submission" date="2010-05" db="EMBL/GenBank/DDBJ databases">
        <title>The genome sequence of Magnaporthe poae strain ATCC 64411.</title>
        <authorList>
            <person name="Ma L.-J."/>
            <person name="Dead R."/>
            <person name="Young S."/>
            <person name="Zeng Q."/>
            <person name="Koehrsen M."/>
            <person name="Alvarado L."/>
            <person name="Berlin A."/>
            <person name="Chapman S.B."/>
            <person name="Chen Z."/>
            <person name="Freedman E."/>
            <person name="Gellesch M."/>
            <person name="Goldberg J."/>
            <person name="Griggs A."/>
            <person name="Gujja S."/>
            <person name="Heilman E.R."/>
            <person name="Heiman D."/>
            <person name="Hepburn T."/>
            <person name="Howarth C."/>
            <person name="Jen D."/>
            <person name="Larson L."/>
            <person name="Mehta T."/>
            <person name="Neiman D."/>
            <person name="Pearson M."/>
            <person name="Roberts A."/>
            <person name="Saif S."/>
            <person name="Shea T."/>
            <person name="Shenoy N."/>
            <person name="Sisk P."/>
            <person name="Stolte C."/>
            <person name="Sykes S."/>
            <person name="Walk T."/>
            <person name="White J."/>
            <person name="Yandava C."/>
            <person name="Haas B."/>
            <person name="Nusbaum C."/>
            <person name="Birren B."/>
        </authorList>
    </citation>
    <scope>NUCLEOTIDE SEQUENCE [LARGE SCALE GENOMIC DNA]</scope>
    <source>
        <strain evidence="3">ATCC 64411 / 73-15</strain>
    </source>
</reference>
<organism evidence="2 3">
    <name type="scientific">Magnaporthiopsis poae (strain ATCC 64411 / 73-15)</name>
    <name type="common">Kentucky bluegrass fungus</name>
    <name type="synonym">Magnaporthe poae</name>
    <dbReference type="NCBI Taxonomy" id="644358"/>
    <lineage>
        <taxon>Eukaryota</taxon>
        <taxon>Fungi</taxon>
        <taxon>Dikarya</taxon>
        <taxon>Ascomycota</taxon>
        <taxon>Pezizomycotina</taxon>
        <taxon>Sordariomycetes</taxon>
        <taxon>Sordariomycetidae</taxon>
        <taxon>Magnaporthales</taxon>
        <taxon>Magnaporthaceae</taxon>
        <taxon>Magnaporthiopsis</taxon>
    </lineage>
</organism>
<proteinExistence type="predicted"/>
<dbReference type="VEuPathDB" id="FungiDB:MAPG_12078"/>
<dbReference type="Proteomes" id="UP000011715">
    <property type="component" value="Unassembled WGS sequence"/>
</dbReference>
<accession>A0A0C4EGS8</accession>
<dbReference type="EMBL" id="ADBL01003052">
    <property type="status" value="NOT_ANNOTATED_CDS"/>
    <property type="molecule type" value="Genomic_DNA"/>
</dbReference>
<reference evidence="1" key="3">
    <citation type="submission" date="2011-03" db="EMBL/GenBank/DDBJ databases">
        <title>Annotation of Magnaporthe poae ATCC 64411.</title>
        <authorList>
            <person name="Ma L.-J."/>
            <person name="Dead R."/>
            <person name="Young S.K."/>
            <person name="Zeng Q."/>
            <person name="Gargeya S."/>
            <person name="Fitzgerald M."/>
            <person name="Haas B."/>
            <person name="Abouelleil A."/>
            <person name="Alvarado L."/>
            <person name="Arachchi H.M."/>
            <person name="Berlin A."/>
            <person name="Brown A."/>
            <person name="Chapman S.B."/>
            <person name="Chen Z."/>
            <person name="Dunbar C."/>
            <person name="Freedman E."/>
            <person name="Gearin G."/>
            <person name="Gellesch M."/>
            <person name="Goldberg J."/>
            <person name="Griggs A."/>
            <person name="Gujja S."/>
            <person name="Heiman D."/>
            <person name="Howarth C."/>
            <person name="Larson L."/>
            <person name="Lui A."/>
            <person name="MacDonald P.J.P."/>
            <person name="Mehta T."/>
            <person name="Montmayeur A."/>
            <person name="Murphy C."/>
            <person name="Neiman D."/>
            <person name="Pearson M."/>
            <person name="Priest M."/>
            <person name="Roberts A."/>
            <person name="Saif S."/>
            <person name="Shea T."/>
            <person name="Shenoy N."/>
            <person name="Sisk P."/>
            <person name="Stolte C."/>
            <person name="Sykes S."/>
            <person name="Yandava C."/>
            <person name="Wortman J."/>
            <person name="Nusbaum C."/>
            <person name="Birren B."/>
        </authorList>
    </citation>
    <scope>NUCLEOTIDE SEQUENCE</scope>
    <source>
        <strain evidence="1">ATCC 64411</strain>
    </source>
</reference>
<evidence type="ECO:0000313" key="1">
    <source>
        <dbReference type="EMBL" id="KLU93140.1"/>
    </source>
</evidence>
<keyword evidence="3" id="KW-1185">Reference proteome</keyword>
<sequence length="117" mass="13042">MENAARGYCRELKKVRHQVLGDIIDAIYDAREAIRRKRGGYNQRDPLKAQIGPLGLWPGHHDADYRSHPAVHVSLADLIGRIKRAAAIAGSRGDVSELLELVDRIRCIVEGMQLPPV</sequence>
<reference evidence="2" key="5">
    <citation type="submission" date="2015-06" db="UniProtKB">
        <authorList>
            <consortium name="EnsemblFungi"/>
        </authorList>
    </citation>
    <scope>IDENTIFICATION</scope>
    <source>
        <strain evidence="2">ATCC 64411</strain>
    </source>
</reference>
<dbReference type="eggNOG" id="ENOG502RNCE">
    <property type="taxonomic scope" value="Eukaryota"/>
</dbReference>
<dbReference type="EMBL" id="GL877116">
    <property type="protein sequence ID" value="KLU93140.1"/>
    <property type="molecule type" value="Genomic_DNA"/>
</dbReference>
<evidence type="ECO:0000313" key="2">
    <source>
        <dbReference type="EnsemblFungi" id="MAPG_12078T0"/>
    </source>
</evidence>
<protein>
    <submittedName>
        <fullName evidence="1 2">Uncharacterized protein</fullName>
    </submittedName>
</protein>
<dbReference type="EnsemblFungi" id="MAPG_12078T0">
    <property type="protein sequence ID" value="MAPG_12078T0"/>
    <property type="gene ID" value="MAPG_12078"/>
</dbReference>